<gene>
    <name evidence="1" type="ORF">H8710_04330</name>
</gene>
<name>A0A926E0E9_9FIRM</name>
<accession>A0A926E0E9</accession>
<dbReference type="SUPFAM" id="SSF50324">
    <property type="entry name" value="Inorganic pyrophosphatase"/>
    <property type="match status" value="1"/>
</dbReference>
<keyword evidence="2" id="KW-1185">Reference proteome</keyword>
<reference evidence="1" key="1">
    <citation type="submission" date="2020-08" db="EMBL/GenBank/DDBJ databases">
        <title>Genome public.</title>
        <authorList>
            <person name="Liu C."/>
            <person name="Sun Q."/>
        </authorList>
    </citation>
    <scope>NUCLEOTIDE SEQUENCE</scope>
    <source>
        <strain evidence="1">NSJ-33</strain>
    </source>
</reference>
<dbReference type="GO" id="GO:0005737">
    <property type="term" value="C:cytoplasm"/>
    <property type="evidence" value="ECO:0007669"/>
    <property type="project" value="InterPro"/>
</dbReference>
<sequence length="107" mass="12212">MIGQTVDVLVDRPLGTYHPRTDTIFYTVNYGYVEGVIAGDGSFQDVYILGVDEHLDTFRGTVIAVIHRLDDVEDKWVAAPDGMAFTKEEIIEQTRFVEQFFEIEVYC</sequence>
<dbReference type="EMBL" id="JACRSV010000001">
    <property type="protein sequence ID" value="MBC8559294.1"/>
    <property type="molecule type" value="Genomic_DNA"/>
</dbReference>
<dbReference type="AlphaFoldDB" id="A0A926E0E9"/>
<dbReference type="GO" id="GO:0004427">
    <property type="term" value="F:inorganic diphosphate phosphatase activity"/>
    <property type="evidence" value="ECO:0007669"/>
    <property type="project" value="InterPro"/>
</dbReference>
<dbReference type="InterPro" id="IPR036649">
    <property type="entry name" value="Pyrophosphatase_sf"/>
</dbReference>
<comment type="caution">
    <text evidence="1">The sequence shown here is derived from an EMBL/GenBank/DDBJ whole genome shotgun (WGS) entry which is preliminary data.</text>
</comment>
<evidence type="ECO:0000313" key="1">
    <source>
        <dbReference type="EMBL" id="MBC8559294.1"/>
    </source>
</evidence>
<dbReference type="Proteomes" id="UP000610760">
    <property type="component" value="Unassembled WGS sequence"/>
</dbReference>
<evidence type="ECO:0000313" key="2">
    <source>
        <dbReference type="Proteomes" id="UP000610760"/>
    </source>
</evidence>
<dbReference type="GO" id="GO:0000287">
    <property type="term" value="F:magnesium ion binding"/>
    <property type="evidence" value="ECO:0007669"/>
    <property type="project" value="InterPro"/>
</dbReference>
<proteinExistence type="predicted"/>
<dbReference type="GO" id="GO:0006796">
    <property type="term" value="P:phosphate-containing compound metabolic process"/>
    <property type="evidence" value="ECO:0007669"/>
    <property type="project" value="InterPro"/>
</dbReference>
<organism evidence="1 2">
    <name type="scientific">Fumia xinanensis</name>
    <dbReference type="NCBI Taxonomy" id="2763659"/>
    <lineage>
        <taxon>Bacteria</taxon>
        <taxon>Bacillati</taxon>
        <taxon>Bacillota</taxon>
        <taxon>Clostridia</taxon>
        <taxon>Eubacteriales</taxon>
        <taxon>Oscillospiraceae</taxon>
        <taxon>Fumia</taxon>
    </lineage>
</organism>
<protein>
    <submittedName>
        <fullName evidence="1">Inorganic pyrophosphatase</fullName>
    </submittedName>
</protein>
<dbReference type="Gene3D" id="3.90.80.10">
    <property type="entry name" value="Inorganic pyrophosphatase"/>
    <property type="match status" value="1"/>
</dbReference>